<sequence>MHFLVTGASGLVGGRTVDYILSLGGHSVLATDIRPRPDDAKPLPTGSQFFQADLTLVKEVDALYDASERPIDGVIHMGAIPNPINIDARLCHNINVTAGYNMMYTAASRGIKRIVQASSVNATGLSYSDSERRAKNFRELEFGLPLKEDETPFLPEDAYSKSKPISEIQSDALCRLFPNLRIASLRFHHVCDEKFAVERSTHRDFWSWTETESAARACFLGITAEEEGFLRGHEAFFITCDHLNVGDAMKELAWDRGKSEGEVQIYEKLKEVEFDKIGTKDLVEAAYAGVKIKDGWLVKPDDRRGLFDNSKAARLLGWKHDV</sequence>
<evidence type="ECO:0000259" key="4">
    <source>
        <dbReference type="Pfam" id="PF01370"/>
    </source>
</evidence>
<accession>A0A8K0NPF6</accession>
<protein>
    <recommendedName>
        <fullName evidence="4">NAD-dependent epimerase/dehydratase domain-containing protein</fullName>
    </recommendedName>
</protein>
<name>A0A8K0NPF6_9TREE</name>
<proteinExistence type="inferred from homology"/>
<dbReference type="SUPFAM" id="SSF51735">
    <property type="entry name" value="NAD(P)-binding Rossmann-fold domains"/>
    <property type="match status" value="1"/>
</dbReference>
<dbReference type="Pfam" id="PF01370">
    <property type="entry name" value="Epimerase"/>
    <property type="match status" value="1"/>
</dbReference>
<evidence type="ECO:0000313" key="5">
    <source>
        <dbReference type="EMBL" id="KAG7531546.1"/>
    </source>
</evidence>
<evidence type="ECO:0000256" key="3">
    <source>
        <dbReference type="ARBA" id="ARBA00023027"/>
    </source>
</evidence>
<dbReference type="EMBL" id="JABELV010000088">
    <property type="protein sequence ID" value="KAG7531546.1"/>
    <property type="molecule type" value="Genomic_DNA"/>
</dbReference>
<keyword evidence="6" id="KW-1185">Reference proteome</keyword>
<dbReference type="AlphaFoldDB" id="A0A8K0NPF6"/>
<dbReference type="InterPro" id="IPR001509">
    <property type="entry name" value="Epimerase_deHydtase"/>
</dbReference>
<organism evidence="5 6">
    <name type="scientific">Filobasidium floriforme</name>
    <dbReference type="NCBI Taxonomy" id="5210"/>
    <lineage>
        <taxon>Eukaryota</taxon>
        <taxon>Fungi</taxon>
        <taxon>Dikarya</taxon>
        <taxon>Basidiomycota</taxon>
        <taxon>Agaricomycotina</taxon>
        <taxon>Tremellomycetes</taxon>
        <taxon>Filobasidiales</taxon>
        <taxon>Filobasidiaceae</taxon>
        <taxon>Filobasidium</taxon>
    </lineage>
</organism>
<dbReference type="PANTHER" id="PTHR43103">
    <property type="entry name" value="NUCLEOSIDE-DIPHOSPHATE-SUGAR EPIMERASE"/>
    <property type="match status" value="1"/>
</dbReference>
<evidence type="ECO:0000313" key="6">
    <source>
        <dbReference type="Proteomes" id="UP000812966"/>
    </source>
</evidence>
<comment type="similarity">
    <text evidence="1">Belongs to the NAD(P)-dependent epimerase/dehydratase family.</text>
</comment>
<keyword evidence="3" id="KW-0520">NAD</keyword>
<reference evidence="5" key="1">
    <citation type="submission" date="2020-04" db="EMBL/GenBank/DDBJ databases">
        <title>Analysis of mating type loci in Filobasidium floriforme.</title>
        <authorList>
            <person name="Nowrousian M."/>
        </authorList>
    </citation>
    <scope>NUCLEOTIDE SEQUENCE</scope>
    <source>
        <strain evidence="5">CBS 6242</strain>
    </source>
</reference>
<dbReference type="GO" id="GO:0016491">
    <property type="term" value="F:oxidoreductase activity"/>
    <property type="evidence" value="ECO:0007669"/>
    <property type="project" value="UniProtKB-KW"/>
</dbReference>
<dbReference type="InterPro" id="IPR036291">
    <property type="entry name" value="NAD(P)-bd_dom_sf"/>
</dbReference>
<dbReference type="Gene3D" id="3.40.50.720">
    <property type="entry name" value="NAD(P)-binding Rossmann-like Domain"/>
    <property type="match status" value="1"/>
</dbReference>
<keyword evidence="2" id="KW-0560">Oxidoreductase</keyword>
<evidence type="ECO:0000256" key="2">
    <source>
        <dbReference type="ARBA" id="ARBA00023002"/>
    </source>
</evidence>
<dbReference type="PANTHER" id="PTHR43103:SF5">
    <property type="entry name" value="4-EPIMERASE, PUTATIVE (AFU_ORTHOLOGUE AFUA_7G00360)-RELATED"/>
    <property type="match status" value="1"/>
</dbReference>
<evidence type="ECO:0000256" key="1">
    <source>
        <dbReference type="ARBA" id="ARBA00007637"/>
    </source>
</evidence>
<feature type="domain" description="NAD-dependent epimerase/dehydratase" evidence="4">
    <location>
        <begin position="4"/>
        <end position="191"/>
    </location>
</feature>
<comment type="caution">
    <text evidence="5">The sequence shown here is derived from an EMBL/GenBank/DDBJ whole genome shotgun (WGS) entry which is preliminary data.</text>
</comment>
<dbReference type="Proteomes" id="UP000812966">
    <property type="component" value="Unassembled WGS sequence"/>
</dbReference>
<gene>
    <name evidence="5" type="ORF">FFLO_04286</name>
</gene>